<proteinExistence type="predicted"/>
<dbReference type="Gene3D" id="3.40.50.410">
    <property type="entry name" value="von Willebrand factor, type A domain"/>
    <property type="match status" value="1"/>
</dbReference>
<gene>
    <name evidence="3" type="ORF">DXX93_04405</name>
</gene>
<name>A0A3E0TNN0_9GAMM</name>
<dbReference type="SUPFAM" id="SSF53300">
    <property type="entry name" value="vWA-like"/>
    <property type="match status" value="1"/>
</dbReference>
<evidence type="ECO:0000313" key="3">
    <source>
        <dbReference type="EMBL" id="REL25880.1"/>
    </source>
</evidence>
<dbReference type="PROSITE" id="PS50234">
    <property type="entry name" value="VWFA"/>
    <property type="match status" value="1"/>
</dbReference>
<evidence type="ECO:0000313" key="4">
    <source>
        <dbReference type="Proteomes" id="UP000256478"/>
    </source>
</evidence>
<accession>A0A3E0TNN0</accession>
<keyword evidence="1" id="KW-0732">Signal</keyword>
<dbReference type="Pfam" id="PF00092">
    <property type="entry name" value="VWA"/>
    <property type="match status" value="1"/>
</dbReference>
<protein>
    <submittedName>
        <fullName evidence="3">VWA domain-containing protein</fullName>
    </submittedName>
</protein>
<dbReference type="RefSeq" id="WP_116007003.1">
    <property type="nucleotide sequence ID" value="NZ_QUOU01000001.1"/>
</dbReference>
<dbReference type="EMBL" id="QUOU01000001">
    <property type="protein sequence ID" value="REL25880.1"/>
    <property type="molecule type" value="Genomic_DNA"/>
</dbReference>
<feature type="chain" id="PRO_5017812156" evidence="1">
    <location>
        <begin position="22"/>
        <end position="240"/>
    </location>
</feature>
<feature type="domain" description="VWFA" evidence="2">
    <location>
        <begin position="27"/>
        <end position="222"/>
    </location>
</feature>
<organism evidence="3 4">
    <name type="scientific">Thalassotalea euphylliae</name>
    <dbReference type="NCBI Taxonomy" id="1655234"/>
    <lineage>
        <taxon>Bacteria</taxon>
        <taxon>Pseudomonadati</taxon>
        <taxon>Pseudomonadota</taxon>
        <taxon>Gammaproteobacteria</taxon>
        <taxon>Alteromonadales</taxon>
        <taxon>Colwelliaceae</taxon>
        <taxon>Thalassotalea</taxon>
    </lineage>
</organism>
<evidence type="ECO:0000256" key="1">
    <source>
        <dbReference type="SAM" id="SignalP"/>
    </source>
</evidence>
<evidence type="ECO:0000259" key="2">
    <source>
        <dbReference type="PROSITE" id="PS50234"/>
    </source>
</evidence>
<sequence>MLKKIAVIFILFIAMVSSSQAALIRTALGIAIDESGSIGSTNFATQTAAYAAVLGDPSIVPADGSVVINVFTFSSGTELVQTAIRLNDEADRTTLINSINAMTFSGGGTNIDAGVSAVQTDMDAYLATIDMGEFDTNFRKLIDVSTDGEGFAGSGNAATNQALADGYTEVNCLGIGSSADCSWNEAGLDFAASTFAELEAALRIKIATEINNPATIPTPNSILLLGLSLFCLRLLGGRKV</sequence>
<dbReference type="Proteomes" id="UP000256478">
    <property type="component" value="Unassembled WGS sequence"/>
</dbReference>
<dbReference type="InterPro" id="IPR002035">
    <property type="entry name" value="VWF_A"/>
</dbReference>
<feature type="signal peptide" evidence="1">
    <location>
        <begin position="1"/>
        <end position="21"/>
    </location>
</feature>
<comment type="caution">
    <text evidence="3">The sequence shown here is derived from an EMBL/GenBank/DDBJ whole genome shotgun (WGS) entry which is preliminary data.</text>
</comment>
<dbReference type="AlphaFoldDB" id="A0A3E0TNN0"/>
<dbReference type="CDD" id="cd00198">
    <property type="entry name" value="vWFA"/>
    <property type="match status" value="1"/>
</dbReference>
<dbReference type="InterPro" id="IPR036465">
    <property type="entry name" value="vWFA_dom_sf"/>
</dbReference>
<reference evidence="3 4" key="1">
    <citation type="submission" date="2018-08" db="EMBL/GenBank/DDBJ databases">
        <title>Thalassotalea euphylliae genome.</title>
        <authorList>
            <person name="Summers S."/>
            <person name="Rice S.A."/>
            <person name="Freckelton M.L."/>
            <person name="Nedved B.T."/>
            <person name="Hadfield M.G."/>
        </authorList>
    </citation>
    <scope>NUCLEOTIDE SEQUENCE [LARGE SCALE GENOMIC DNA]</scope>
    <source>
        <strain evidence="3 4">H1</strain>
    </source>
</reference>
<dbReference type="OrthoDB" id="9792179at2"/>